<dbReference type="GO" id="GO:0005829">
    <property type="term" value="C:cytosol"/>
    <property type="evidence" value="ECO:0007669"/>
    <property type="project" value="TreeGrafter"/>
</dbReference>
<dbReference type="PANTHER" id="PTHR43215:SF14">
    <property type="entry name" value="RADIAL SPOKE HEAD 1 HOMOLOG"/>
    <property type="match status" value="1"/>
</dbReference>
<evidence type="ECO:0000256" key="2">
    <source>
        <dbReference type="SAM" id="MobiDB-lite"/>
    </source>
</evidence>
<accession>A0A9P1DEN3</accession>
<dbReference type="SMART" id="SM00698">
    <property type="entry name" value="MORN"/>
    <property type="match status" value="4"/>
</dbReference>
<name>A0A9P1DEN3_9DINO</name>
<evidence type="ECO:0000256" key="1">
    <source>
        <dbReference type="ARBA" id="ARBA00022737"/>
    </source>
</evidence>
<comment type="caution">
    <text evidence="3">The sequence shown here is derived from an EMBL/GenBank/DDBJ whole genome shotgun (WGS) entry which is preliminary data.</text>
</comment>
<protein>
    <submittedName>
        <fullName evidence="4">MORN repeat-containing protein 5</fullName>
    </submittedName>
</protein>
<sequence>MEGEARDEPPQRSPKAPSLLGSTLGRLDWARAGEAIAKDSTTPRSPVVNGDLTKRITRRYKAEVEKSERERLQRYVRLEQQVKIMPDQYEMARTVKSELDTIQRKAGLEAISYTTWDDTFGSEDMKKRLEFLSWYTTNGESKEELNEDGCYEVEFLYGMRHGKGKHTYQGQVYEGNWLWGQRHGSGVCTQSDGTQMAGTWKDGKLEGSVKIVGPTGEKLFEGEFKAGKRDGFGQQVFSNGDTYAGGWKDGLMHDRGVYHFANGGFLEGVWQEGRYHGAAYFHGADGSVSRRVYENGVLLKCQDYFLDSQKFSKEMNRDVMQKHTALWEYPKHALD</sequence>
<gene>
    <name evidence="3" type="ORF">C1SCF055_LOCUS33136</name>
</gene>
<dbReference type="OrthoDB" id="203073at2759"/>
<dbReference type="InterPro" id="IPR003409">
    <property type="entry name" value="MORN"/>
</dbReference>
<proteinExistence type="predicted"/>
<dbReference type="EMBL" id="CAMXCT030004087">
    <property type="protein sequence ID" value="CAL4794906.1"/>
    <property type="molecule type" value="Genomic_DNA"/>
</dbReference>
<keyword evidence="1" id="KW-0677">Repeat</keyword>
<feature type="region of interest" description="Disordered" evidence="2">
    <location>
        <begin position="1"/>
        <end position="23"/>
    </location>
</feature>
<keyword evidence="5" id="KW-1185">Reference proteome</keyword>
<organism evidence="3">
    <name type="scientific">Cladocopium goreaui</name>
    <dbReference type="NCBI Taxonomy" id="2562237"/>
    <lineage>
        <taxon>Eukaryota</taxon>
        <taxon>Sar</taxon>
        <taxon>Alveolata</taxon>
        <taxon>Dinophyceae</taxon>
        <taxon>Suessiales</taxon>
        <taxon>Symbiodiniaceae</taxon>
        <taxon>Cladocopium</taxon>
    </lineage>
</organism>
<dbReference type="AlphaFoldDB" id="A0A9P1DEN3"/>
<feature type="compositionally biased region" description="Basic and acidic residues" evidence="2">
    <location>
        <begin position="1"/>
        <end position="10"/>
    </location>
</feature>
<dbReference type="EMBL" id="CAMXCT020004087">
    <property type="protein sequence ID" value="CAL1160969.1"/>
    <property type="molecule type" value="Genomic_DNA"/>
</dbReference>
<evidence type="ECO:0000313" key="3">
    <source>
        <dbReference type="EMBL" id="CAI4007594.1"/>
    </source>
</evidence>
<reference evidence="4 5" key="2">
    <citation type="submission" date="2024-05" db="EMBL/GenBank/DDBJ databases">
        <authorList>
            <person name="Chen Y."/>
            <person name="Shah S."/>
            <person name="Dougan E. K."/>
            <person name="Thang M."/>
            <person name="Chan C."/>
        </authorList>
    </citation>
    <scope>NUCLEOTIDE SEQUENCE [LARGE SCALE GENOMIC DNA]</scope>
</reference>
<reference evidence="3" key="1">
    <citation type="submission" date="2022-10" db="EMBL/GenBank/DDBJ databases">
        <authorList>
            <person name="Chen Y."/>
            <person name="Dougan E. K."/>
            <person name="Chan C."/>
            <person name="Rhodes N."/>
            <person name="Thang M."/>
        </authorList>
    </citation>
    <scope>NUCLEOTIDE SEQUENCE</scope>
</reference>
<dbReference type="Gene3D" id="2.20.110.10">
    <property type="entry name" value="Histone H3 K4-specific methyltransferase SET7/9 N-terminal domain"/>
    <property type="match status" value="2"/>
</dbReference>
<dbReference type="Proteomes" id="UP001152797">
    <property type="component" value="Unassembled WGS sequence"/>
</dbReference>
<dbReference type="PANTHER" id="PTHR43215">
    <property type="entry name" value="RADIAL SPOKE HEAD 1 HOMOLOG"/>
    <property type="match status" value="1"/>
</dbReference>
<dbReference type="SUPFAM" id="SSF82185">
    <property type="entry name" value="Histone H3 K4-specific methyltransferase SET7/9 N-terminal domain"/>
    <property type="match status" value="1"/>
</dbReference>
<evidence type="ECO:0000313" key="5">
    <source>
        <dbReference type="Proteomes" id="UP001152797"/>
    </source>
</evidence>
<dbReference type="Pfam" id="PF02493">
    <property type="entry name" value="MORN"/>
    <property type="match status" value="6"/>
</dbReference>
<dbReference type="EMBL" id="CAMXCT010004087">
    <property type="protein sequence ID" value="CAI4007594.1"/>
    <property type="molecule type" value="Genomic_DNA"/>
</dbReference>
<evidence type="ECO:0000313" key="4">
    <source>
        <dbReference type="EMBL" id="CAL4794906.1"/>
    </source>
</evidence>